<evidence type="ECO:0000256" key="6">
    <source>
        <dbReference type="ARBA" id="ARBA00023130"/>
    </source>
</evidence>
<evidence type="ECO:0000256" key="11">
    <source>
        <dbReference type="SAM" id="Phobius"/>
    </source>
</evidence>
<proteinExistence type="predicted"/>
<dbReference type="STRING" id="137246.A0A401SI45"/>
<dbReference type="InterPro" id="IPR013106">
    <property type="entry name" value="Ig_V-set"/>
</dbReference>
<dbReference type="SUPFAM" id="SSF48726">
    <property type="entry name" value="Immunoglobulin"/>
    <property type="match status" value="1"/>
</dbReference>
<evidence type="ECO:0000259" key="13">
    <source>
        <dbReference type="PROSITE" id="PS50835"/>
    </source>
</evidence>
<comment type="caution">
    <text evidence="14">The sequence shown here is derived from an EMBL/GenBank/DDBJ whole genome shotgun (WGS) entry which is preliminary data.</text>
</comment>
<evidence type="ECO:0000256" key="4">
    <source>
        <dbReference type="ARBA" id="ARBA00022859"/>
    </source>
</evidence>
<keyword evidence="15" id="KW-1185">Reference proteome</keyword>
<protein>
    <recommendedName>
        <fullName evidence="13">Ig-like domain-containing protein</fullName>
    </recommendedName>
</protein>
<feature type="domain" description="Ig-like" evidence="13">
    <location>
        <begin position="20"/>
        <end position="113"/>
    </location>
</feature>
<evidence type="ECO:0000256" key="3">
    <source>
        <dbReference type="ARBA" id="ARBA00022729"/>
    </source>
</evidence>
<evidence type="ECO:0000313" key="14">
    <source>
        <dbReference type="EMBL" id="GCC30020.1"/>
    </source>
</evidence>
<dbReference type="InterPro" id="IPR036179">
    <property type="entry name" value="Ig-like_dom_sf"/>
</dbReference>
<reference evidence="14 15" key="1">
    <citation type="journal article" date="2018" name="Nat. Ecol. Evol.">
        <title>Shark genomes provide insights into elasmobranch evolution and the origin of vertebrates.</title>
        <authorList>
            <person name="Hara Y"/>
            <person name="Yamaguchi K"/>
            <person name="Onimaru K"/>
            <person name="Kadota M"/>
            <person name="Koyanagi M"/>
            <person name="Keeley SD"/>
            <person name="Tatsumi K"/>
            <person name="Tanaka K"/>
            <person name="Motone F"/>
            <person name="Kageyama Y"/>
            <person name="Nozu R"/>
            <person name="Adachi N"/>
            <person name="Nishimura O"/>
            <person name="Nakagawa R"/>
            <person name="Tanegashima C"/>
            <person name="Kiyatake I"/>
            <person name="Matsumoto R"/>
            <person name="Murakumo K"/>
            <person name="Nishida K"/>
            <person name="Terakita A"/>
            <person name="Kuratani S"/>
            <person name="Sato K"/>
            <person name="Hyodo S Kuraku.S."/>
        </authorList>
    </citation>
    <scope>NUCLEOTIDE SEQUENCE [LARGE SCALE GENOMIC DNA]</scope>
</reference>
<evidence type="ECO:0000256" key="7">
    <source>
        <dbReference type="ARBA" id="ARBA00023136"/>
    </source>
</evidence>
<feature type="signal peptide" evidence="12">
    <location>
        <begin position="1"/>
        <end position="19"/>
    </location>
</feature>
<comment type="subcellular location">
    <subcellularLocation>
        <location evidence="1">Membrane</location>
        <topology evidence="1">Single-pass type I membrane protein</topology>
    </subcellularLocation>
</comment>
<accession>A0A401SI45</accession>
<dbReference type="InterPro" id="IPR013783">
    <property type="entry name" value="Ig-like_fold"/>
</dbReference>
<dbReference type="OMA" id="YCMVENA"/>
<dbReference type="OrthoDB" id="9394844at2759"/>
<evidence type="ECO:0000256" key="10">
    <source>
        <dbReference type="ARBA" id="ARBA00023319"/>
    </source>
</evidence>
<evidence type="ECO:0000256" key="1">
    <source>
        <dbReference type="ARBA" id="ARBA00004479"/>
    </source>
</evidence>
<dbReference type="InterPro" id="IPR007110">
    <property type="entry name" value="Ig-like_dom"/>
</dbReference>
<keyword evidence="2 11" id="KW-0812">Transmembrane</keyword>
<name>A0A401SI45_CHIPU</name>
<dbReference type="AlphaFoldDB" id="A0A401SI45"/>
<evidence type="ECO:0000256" key="9">
    <source>
        <dbReference type="ARBA" id="ARBA00023180"/>
    </source>
</evidence>
<evidence type="ECO:0000256" key="2">
    <source>
        <dbReference type="ARBA" id="ARBA00022692"/>
    </source>
</evidence>
<dbReference type="SMART" id="SM00406">
    <property type="entry name" value="IGv"/>
    <property type="match status" value="1"/>
</dbReference>
<keyword evidence="10" id="KW-0393">Immunoglobulin domain</keyword>
<dbReference type="Gene3D" id="2.60.40.10">
    <property type="entry name" value="Immunoglobulins"/>
    <property type="match status" value="1"/>
</dbReference>
<dbReference type="InterPro" id="IPR003599">
    <property type="entry name" value="Ig_sub"/>
</dbReference>
<dbReference type="SMART" id="SM00409">
    <property type="entry name" value="IG"/>
    <property type="match status" value="1"/>
</dbReference>
<keyword evidence="8" id="KW-1015">Disulfide bond</keyword>
<evidence type="ECO:0000256" key="8">
    <source>
        <dbReference type="ARBA" id="ARBA00023157"/>
    </source>
</evidence>
<feature type="chain" id="PRO_5019241803" description="Ig-like domain-containing protein" evidence="12">
    <location>
        <begin position="20"/>
        <end position="213"/>
    </location>
</feature>
<dbReference type="GO" id="GO:0002250">
    <property type="term" value="P:adaptive immune response"/>
    <property type="evidence" value="ECO:0007669"/>
    <property type="project" value="UniProtKB-KW"/>
</dbReference>
<dbReference type="PROSITE" id="PS50835">
    <property type="entry name" value="IG_LIKE"/>
    <property type="match status" value="1"/>
</dbReference>
<dbReference type="EMBL" id="BEZZ01000278">
    <property type="protein sequence ID" value="GCC30020.1"/>
    <property type="molecule type" value="Genomic_DNA"/>
</dbReference>
<dbReference type="Pfam" id="PF07686">
    <property type="entry name" value="V-set"/>
    <property type="match status" value="1"/>
</dbReference>
<evidence type="ECO:0000256" key="5">
    <source>
        <dbReference type="ARBA" id="ARBA00022989"/>
    </source>
</evidence>
<keyword evidence="4" id="KW-0391">Immunity</keyword>
<evidence type="ECO:0000256" key="12">
    <source>
        <dbReference type="SAM" id="SignalP"/>
    </source>
</evidence>
<dbReference type="GO" id="GO:0009986">
    <property type="term" value="C:cell surface"/>
    <property type="evidence" value="ECO:0007669"/>
    <property type="project" value="TreeGrafter"/>
</dbReference>
<dbReference type="PANTHER" id="PTHR11292:SF7">
    <property type="entry name" value="T-CELL SURFACE GLYCOPROTEIN CD8 BETA CHAIN-RELATED"/>
    <property type="match status" value="1"/>
</dbReference>
<keyword evidence="5 11" id="KW-1133">Transmembrane helix</keyword>
<keyword evidence="9" id="KW-0325">Glycoprotein</keyword>
<organism evidence="14 15">
    <name type="scientific">Chiloscyllium punctatum</name>
    <name type="common">Brownbanded bambooshark</name>
    <name type="synonym">Hemiscyllium punctatum</name>
    <dbReference type="NCBI Taxonomy" id="137246"/>
    <lineage>
        <taxon>Eukaryota</taxon>
        <taxon>Metazoa</taxon>
        <taxon>Chordata</taxon>
        <taxon>Craniata</taxon>
        <taxon>Vertebrata</taxon>
        <taxon>Chondrichthyes</taxon>
        <taxon>Elasmobranchii</taxon>
        <taxon>Galeomorphii</taxon>
        <taxon>Galeoidea</taxon>
        <taxon>Orectolobiformes</taxon>
        <taxon>Hemiscylliidae</taxon>
        <taxon>Chiloscyllium</taxon>
    </lineage>
</organism>
<dbReference type="GO" id="GO:0016020">
    <property type="term" value="C:membrane"/>
    <property type="evidence" value="ECO:0007669"/>
    <property type="project" value="UniProtKB-SubCell"/>
</dbReference>
<dbReference type="CDD" id="cd00099">
    <property type="entry name" value="IgV"/>
    <property type="match status" value="1"/>
</dbReference>
<dbReference type="InterPro" id="IPR042414">
    <property type="entry name" value="CD8B"/>
</dbReference>
<dbReference type="GO" id="GO:0015026">
    <property type="term" value="F:coreceptor activity"/>
    <property type="evidence" value="ECO:0007669"/>
    <property type="project" value="InterPro"/>
</dbReference>
<feature type="transmembrane region" description="Helical" evidence="11">
    <location>
        <begin position="173"/>
        <end position="195"/>
    </location>
</feature>
<dbReference type="PANTHER" id="PTHR11292">
    <property type="entry name" value="T-CELL SURFACE GLYCOPROTEIN CD8 BETA CHAIN"/>
    <property type="match status" value="1"/>
</dbReference>
<evidence type="ECO:0000313" key="15">
    <source>
        <dbReference type="Proteomes" id="UP000287033"/>
    </source>
</evidence>
<dbReference type="GO" id="GO:0042288">
    <property type="term" value="F:MHC class I protein binding"/>
    <property type="evidence" value="ECO:0007669"/>
    <property type="project" value="InterPro"/>
</dbReference>
<sequence>MHLLGYIWMLSCWIKSAQAETILQQTPREILAAKGENVELTCHLKRGTLDEVFWYKLDGNSQVHFLKSATVLNRQASGEGITGRFILTRDVFRLSFSLTIKDMQLSDNGTYYCLMLSSYFVSLGDGSVVTVVPERKKVTSPPPTTKRHRIHHFNYPKVRNKKQTWNHGYVCSWSIWGSLIAGNLLLLSSIAFVVIKHKIQKPRRRCPHQFRKR</sequence>
<keyword evidence="3 12" id="KW-0732">Signal</keyword>
<dbReference type="GO" id="GO:0050776">
    <property type="term" value="P:regulation of immune response"/>
    <property type="evidence" value="ECO:0007669"/>
    <property type="project" value="InterPro"/>
</dbReference>
<gene>
    <name evidence="14" type="ORF">chiPu_0008464</name>
</gene>
<keyword evidence="7 11" id="KW-0472">Membrane</keyword>
<keyword evidence="6" id="KW-1064">Adaptive immunity</keyword>
<dbReference type="Proteomes" id="UP000287033">
    <property type="component" value="Unassembled WGS sequence"/>
</dbReference>